<dbReference type="AlphaFoldDB" id="A0A6A4SKP9"/>
<dbReference type="EMBL" id="VEVO01000011">
    <property type="protein sequence ID" value="KAF0034693.1"/>
    <property type="molecule type" value="Genomic_DNA"/>
</dbReference>
<comment type="caution">
    <text evidence="1">The sequence shown here is derived from an EMBL/GenBank/DDBJ whole genome shotgun (WGS) entry which is preliminary data.</text>
</comment>
<evidence type="ECO:0000313" key="1">
    <source>
        <dbReference type="EMBL" id="KAF0034693.1"/>
    </source>
</evidence>
<protein>
    <submittedName>
        <fullName evidence="1">Uncharacterized protein</fullName>
    </submittedName>
</protein>
<dbReference type="Proteomes" id="UP000438429">
    <property type="component" value="Unassembled WGS sequence"/>
</dbReference>
<proteinExistence type="predicted"/>
<name>A0A6A4SKP9_SCOMX</name>
<evidence type="ECO:0000313" key="2">
    <source>
        <dbReference type="Proteomes" id="UP000438429"/>
    </source>
</evidence>
<gene>
    <name evidence="1" type="ORF">F2P81_012451</name>
</gene>
<organism evidence="1 2">
    <name type="scientific">Scophthalmus maximus</name>
    <name type="common">Turbot</name>
    <name type="synonym">Psetta maxima</name>
    <dbReference type="NCBI Taxonomy" id="52904"/>
    <lineage>
        <taxon>Eukaryota</taxon>
        <taxon>Metazoa</taxon>
        <taxon>Chordata</taxon>
        <taxon>Craniata</taxon>
        <taxon>Vertebrata</taxon>
        <taxon>Euteleostomi</taxon>
        <taxon>Actinopterygii</taxon>
        <taxon>Neopterygii</taxon>
        <taxon>Teleostei</taxon>
        <taxon>Neoteleostei</taxon>
        <taxon>Acanthomorphata</taxon>
        <taxon>Carangaria</taxon>
        <taxon>Pleuronectiformes</taxon>
        <taxon>Pleuronectoidei</taxon>
        <taxon>Scophthalmidae</taxon>
        <taxon>Scophthalmus</taxon>
    </lineage>
</organism>
<reference evidence="1 2" key="1">
    <citation type="submission" date="2019-06" db="EMBL/GenBank/DDBJ databases">
        <title>Draft genomes of female and male turbot (Scophthalmus maximus).</title>
        <authorList>
            <person name="Xu H."/>
            <person name="Xu X.-W."/>
            <person name="Shao C."/>
            <person name="Chen S."/>
        </authorList>
    </citation>
    <scope>NUCLEOTIDE SEQUENCE [LARGE SCALE GENOMIC DNA]</scope>
    <source>
        <strain evidence="1">Ysfricsl-2016a</strain>
        <tissue evidence="1">Blood</tissue>
    </source>
</reference>
<accession>A0A6A4SKP9</accession>
<sequence length="177" mass="19617">MRAPADTINNRMTPERISKGNALEDYRDFKSAVDPKTCPGVKPPDLLLTLAQTLTLNPLWATYDSHEKGAVPQSTSTGFSQIHVRCLSNCLLLLRGTLRTACVGRNPSLIHQDVPISIPPRRFKKAVGYKAAPMMLESDVDSLLIFCNVYDAVDEESKGISYLFFIPTAPKDNPFIH</sequence>